<name>A0A5J4VII4_9EUKA</name>
<dbReference type="EMBL" id="SNRW01006845">
    <property type="protein sequence ID" value="KAA6382319.1"/>
    <property type="molecule type" value="Genomic_DNA"/>
</dbReference>
<evidence type="ECO:0000313" key="3">
    <source>
        <dbReference type="Proteomes" id="UP000324800"/>
    </source>
</evidence>
<reference evidence="2 3" key="1">
    <citation type="submission" date="2019-03" db="EMBL/GenBank/DDBJ databases">
        <title>Single cell metagenomics reveals metabolic interactions within the superorganism composed of flagellate Streblomastix strix and complex community of Bacteroidetes bacteria on its surface.</title>
        <authorList>
            <person name="Treitli S.C."/>
            <person name="Kolisko M."/>
            <person name="Husnik F."/>
            <person name="Keeling P."/>
            <person name="Hampl V."/>
        </authorList>
    </citation>
    <scope>NUCLEOTIDE SEQUENCE [LARGE SCALE GENOMIC DNA]</scope>
    <source>
        <strain evidence="2">ST1C</strain>
    </source>
</reference>
<dbReference type="Proteomes" id="UP000324800">
    <property type="component" value="Unassembled WGS sequence"/>
</dbReference>
<dbReference type="AlphaFoldDB" id="A0A5J4VII4"/>
<comment type="caution">
    <text evidence="2">The sequence shown here is derived from an EMBL/GenBank/DDBJ whole genome shotgun (WGS) entry which is preliminary data.</text>
</comment>
<evidence type="ECO:0000313" key="2">
    <source>
        <dbReference type="EMBL" id="KAA6382320.1"/>
    </source>
</evidence>
<accession>A0A5J4VII4</accession>
<protein>
    <submittedName>
        <fullName evidence="2">Uncharacterized protein</fullName>
    </submittedName>
</protein>
<feature type="non-terminal residue" evidence="2">
    <location>
        <position position="1"/>
    </location>
</feature>
<sequence length="637" mass="68387">LLLLKANVADIVDSYSKTETDTLLDTKADKTDTNTKEEDDALILLKANVADIVDSYSKTEDDILLLLKADKTELIDAYSKSQDDALLLLKANVTDLANYVDLTSTQTIPGQKQFGIKSVSSISKQSKNDASILLAGGGHMLISSLVTQPQFQEVRDIAAGKSKAYVFSIQKELIDCIAIQDNVAKLVIGDNFILLIKKLLTTGAATGSGKAINDISIDGKTLTPAKNTTFVTTGFDQSITGMKTFTSTVISNDIQYSGYDNSSVFLAGGGVRSIADIQSASHPKSEDDALLLLKVDKTQLIDSNTKTETNNLLNSKANIGVSYYTKTKTDELLDEKADSTDLANYITLGNSQTITSNKTFNNNCRFVNSIDGMSTITGFSFIKTGADDTVVLLGAGGTKPISEFVGALTFLSKYYTKTQTYSQTEANNKFVRLEGQIQQTITGRLKHVSPFDYQDETQDPVANIYLTISEIDAKLSSKIDLSTLGNLVNTIQDQTVNGSKTFTSNVNATGFVKAGKDDTSVLLACGGDKLLSSFDGIDDLSSSAFSSMNGAVVQCKLIRTGNLYIFSLLAYGGNYNAGTFNPDYLVTDDTAVATYIPFPSSTIDKGGYVMITHSTGLITLKSTINTQIQCASATCIK</sequence>
<evidence type="ECO:0000313" key="1">
    <source>
        <dbReference type="EMBL" id="KAA6382319.1"/>
    </source>
</evidence>
<proteinExistence type="predicted"/>
<organism evidence="2 3">
    <name type="scientific">Streblomastix strix</name>
    <dbReference type="NCBI Taxonomy" id="222440"/>
    <lineage>
        <taxon>Eukaryota</taxon>
        <taxon>Metamonada</taxon>
        <taxon>Preaxostyla</taxon>
        <taxon>Oxymonadida</taxon>
        <taxon>Streblomastigidae</taxon>
        <taxon>Streblomastix</taxon>
    </lineage>
</organism>
<gene>
    <name evidence="1" type="ORF">EZS28_022153</name>
    <name evidence="2" type="ORF">EZS28_022154</name>
</gene>
<dbReference type="EMBL" id="SNRW01006845">
    <property type="protein sequence ID" value="KAA6382320.1"/>
    <property type="molecule type" value="Genomic_DNA"/>
</dbReference>